<keyword evidence="2" id="KW-1003">Cell membrane</keyword>
<dbReference type="Pfam" id="PF00753">
    <property type="entry name" value="Lactamase_B"/>
    <property type="match status" value="1"/>
</dbReference>
<dbReference type="Pfam" id="PF03772">
    <property type="entry name" value="Competence"/>
    <property type="match status" value="1"/>
</dbReference>
<dbReference type="PANTHER" id="PTHR30619:SF1">
    <property type="entry name" value="RECOMBINATION PROTEIN 2"/>
    <property type="match status" value="1"/>
</dbReference>
<dbReference type="InterPro" id="IPR001279">
    <property type="entry name" value="Metallo-B-lactamas"/>
</dbReference>
<feature type="transmembrane region" description="Helical" evidence="6">
    <location>
        <begin position="224"/>
        <end position="250"/>
    </location>
</feature>
<keyword evidence="4 6" id="KW-1133">Transmembrane helix</keyword>
<dbReference type="InterPro" id="IPR036866">
    <property type="entry name" value="RibonucZ/Hydroxyglut_hydro"/>
</dbReference>
<feature type="transmembrane region" description="Helical" evidence="6">
    <location>
        <begin position="292"/>
        <end position="314"/>
    </location>
</feature>
<evidence type="ECO:0000259" key="7">
    <source>
        <dbReference type="SMART" id="SM00849"/>
    </source>
</evidence>
<evidence type="ECO:0000256" key="3">
    <source>
        <dbReference type="ARBA" id="ARBA00022692"/>
    </source>
</evidence>
<dbReference type="EMBL" id="CP157355">
    <property type="protein sequence ID" value="XBM01165.1"/>
    <property type="molecule type" value="Genomic_DNA"/>
</dbReference>
<evidence type="ECO:0000256" key="5">
    <source>
        <dbReference type="ARBA" id="ARBA00023136"/>
    </source>
</evidence>
<organism evidence="8">
    <name type="scientific">Chitinibacter mangrovi</name>
    <dbReference type="NCBI Taxonomy" id="3153927"/>
    <lineage>
        <taxon>Bacteria</taxon>
        <taxon>Pseudomonadati</taxon>
        <taxon>Pseudomonadota</taxon>
        <taxon>Betaproteobacteria</taxon>
        <taxon>Neisseriales</taxon>
        <taxon>Chitinibacteraceae</taxon>
        <taxon>Chitinibacter</taxon>
    </lineage>
</organism>
<proteinExistence type="predicted"/>
<dbReference type="KEGG" id="cmav:ABHF33_02435"/>
<feature type="transmembrane region" description="Helical" evidence="6">
    <location>
        <begin position="388"/>
        <end position="410"/>
    </location>
</feature>
<evidence type="ECO:0000256" key="6">
    <source>
        <dbReference type="SAM" id="Phobius"/>
    </source>
</evidence>
<comment type="subcellular location">
    <subcellularLocation>
        <location evidence="1">Cell membrane</location>
        <topology evidence="1">Multi-pass membrane protein</topology>
    </subcellularLocation>
</comment>
<gene>
    <name evidence="8" type="ORF">ABHF33_02435</name>
</gene>
<feature type="transmembrane region" description="Helical" evidence="6">
    <location>
        <begin position="455"/>
        <end position="482"/>
    </location>
</feature>
<feature type="transmembrane region" description="Helical" evidence="6">
    <location>
        <begin position="32"/>
        <end position="52"/>
    </location>
</feature>
<keyword evidence="3 6" id="KW-0812">Transmembrane</keyword>
<feature type="transmembrane region" description="Helical" evidence="6">
    <location>
        <begin position="415"/>
        <end position="435"/>
    </location>
</feature>
<feature type="transmembrane region" description="Helical" evidence="6">
    <location>
        <begin position="360"/>
        <end position="382"/>
    </location>
</feature>
<dbReference type="Pfam" id="PF13567">
    <property type="entry name" value="DUF4131"/>
    <property type="match status" value="1"/>
</dbReference>
<dbReference type="SUPFAM" id="SSF56281">
    <property type="entry name" value="Metallo-hydrolase/oxidoreductase"/>
    <property type="match status" value="1"/>
</dbReference>
<feature type="transmembrane region" description="Helical" evidence="6">
    <location>
        <begin position="9"/>
        <end position="26"/>
    </location>
</feature>
<dbReference type="GO" id="GO:0030420">
    <property type="term" value="P:establishment of competence for transformation"/>
    <property type="evidence" value="ECO:0007669"/>
    <property type="project" value="InterPro"/>
</dbReference>
<dbReference type="GO" id="GO:0005886">
    <property type="term" value="C:plasma membrane"/>
    <property type="evidence" value="ECO:0007669"/>
    <property type="project" value="UniProtKB-SubCell"/>
</dbReference>
<protein>
    <submittedName>
        <fullName evidence="8">DNA internalization-related competence protein ComEC/Rec2</fullName>
    </submittedName>
</protein>
<evidence type="ECO:0000313" key="8">
    <source>
        <dbReference type="EMBL" id="XBM01165.1"/>
    </source>
</evidence>
<reference evidence="8" key="1">
    <citation type="submission" date="2024-05" db="EMBL/GenBank/DDBJ databases">
        <authorList>
            <person name="Yang L."/>
            <person name="Pan L."/>
        </authorList>
    </citation>
    <scope>NUCLEOTIDE SEQUENCE</scope>
    <source>
        <strain evidence="8">FCG-7</strain>
    </source>
</reference>
<feature type="domain" description="Metallo-beta-lactamase" evidence="7">
    <location>
        <begin position="503"/>
        <end position="690"/>
    </location>
</feature>
<dbReference type="InterPro" id="IPR004797">
    <property type="entry name" value="Competence_ComEC/Rec2"/>
</dbReference>
<name>A0AAU7FAU7_9NEIS</name>
<dbReference type="SMART" id="SM00849">
    <property type="entry name" value="Lactamase_B"/>
    <property type="match status" value="1"/>
</dbReference>
<evidence type="ECO:0000256" key="1">
    <source>
        <dbReference type="ARBA" id="ARBA00004651"/>
    </source>
</evidence>
<dbReference type="Gene3D" id="3.60.15.10">
    <property type="entry name" value="Ribonuclease Z/Hydroxyacylglutathione hydrolase-like"/>
    <property type="match status" value="1"/>
</dbReference>
<feature type="transmembrane region" description="Helical" evidence="6">
    <location>
        <begin position="326"/>
        <end position="348"/>
    </location>
</feature>
<dbReference type="CDD" id="cd07731">
    <property type="entry name" value="ComA-like_MBL-fold"/>
    <property type="match status" value="1"/>
</dbReference>
<dbReference type="InterPro" id="IPR035681">
    <property type="entry name" value="ComA-like_MBL"/>
</dbReference>
<evidence type="ECO:0000256" key="2">
    <source>
        <dbReference type="ARBA" id="ARBA00022475"/>
    </source>
</evidence>
<dbReference type="NCBIfam" id="TIGR00360">
    <property type="entry name" value="ComEC_N-term"/>
    <property type="match status" value="1"/>
</dbReference>
<keyword evidence="5 6" id="KW-0472">Membrane</keyword>
<dbReference type="InterPro" id="IPR025405">
    <property type="entry name" value="DUF4131"/>
</dbReference>
<dbReference type="NCBIfam" id="TIGR00361">
    <property type="entry name" value="ComEC_Rec2"/>
    <property type="match status" value="1"/>
</dbReference>
<dbReference type="PANTHER" id="PTHR30619">
    <property type="entry name" value="DNA INTERNALIZATION/COMPETENCE PROTEIN COMEC/REC2"/>
    <property type="match status" value="1"/>
</dbReference>
<dbReference type="AlphaFoldDB" id="A0AAU7FAU7"/>
<dbReference type="InterPro" id="IPR004477">
    <property type="entry name" value="ComEC_N"/>
</dbReference>
<feature type="transmembrane region" description="Helical" evidence="6">
    <location>
        <begin position="262"/>
        <end position="280"/>
    </location>
</feature>
<dbReference type="RefSeq" id="WP_348945474.1">
    <property type="nucleotide sequence ID" value="NZ_CP157355.1"/>
</dbReference>
<sequence length="751" mass="83436">MLCQLQHQLVSYWPIVTIALFALPLARLRNPFISRPALALLAACVGFSWAQWQAQQGLSQRVPTTLIGQTVLLRGEIASIPQRTQFGIRFLLHPEAGIGDMHWQPQYIQVSVYGKAPIFKAGQRWQFQARLKPVRGQINPGSFDLERWFLQQNIAATATSAKNFEALEGSSWRTGILRLRSILLDKIDRDLGDHAYIGVIKALSIGEQSQIGSEQWWRFSQTGVVHLISISGLHVTMLAALAGFLTQLIWRQIPFLLDYTSAYRAGIIAGVLLATLYFIISGCSIPTQRTIAMLAIFAIALWYQRQIPVAVVWLTALSAVVLLDPLAVLSIGFWLSFLTVGILFWACANRISPNPRWQDWLRSQWAATLGSLPLLLVIFGYFPLISPLANAIAIPLVSLLITPLTLIGLFDPSGFILQCAAQLMAYCDLVLQYLLTLPLASWQHPPPPLLMLPTALVGILILLLPAGFPTRLTGLALLIPLLTYQPEKPRHGHFRAVVLDVGQGLAVLVQTQNHALLFDTGYIGNAERVLLPAFRSFNIMQLDTLLLSHNDNDHIGGASLLLQRWPVRHLLHSLPDTHDVFKVGKTTSSRRCQAGLHWQWDGIQFDILWPAHGYTSRNDNGQSCVLRISNAHFAMLIPADIGKTEELELLSHELLTSDILLMPHHGSKSSSSIPFIQASRASYVVASAGFMNRFSHPHPTVIKRYQAENATLLNTAELGAVHFAVTNTITVKAERSIPPHYWYTSASQPEK</sequence>
<evidence type="ECO:0000256" key="4">
    <source>
        <dbReference type="ARBA" id="ARBA00022989"/>
    </source>
</evidence>
<accession>A0AAU7FAU7</accession>
<dbReference type="InterPro" id="IPR052159">
    <property type="entry name" value="Competence_DNA_uptake"/>
</dbReference>